<dbReference type="RefSeq" id="XP_007416111.1">
    <property type="nucleotide sequence ID" value="XM_007416049.1"/>
</dbReference>
<dbReference type="OrthoDB" id="10390682at2759"/>
<reference evidence="3" key="1">
    <citation type="journal article" date="2011" name="Proc. Natl. Acad. Sci. U.S.A.">
        <title>Obligate biotrophy features unraveled by the genomic analysis of rust fungi.</title>
        <authorList>
            <person name="Duplessis S."/>
            <person name="Cuomo C.A."/>
            <person name="Lin Y.-C."/>
            <person name="Aerts A."/>
            <person name="Tisserant E."/>
            <person name="Veneault-Fourrey C."/>
            <person name="Joly D.L."/>
            <person name="Hacquard S."/>
            <person name="Amselem J."/>
            <person name="Cantarel B.L."/>
            <person name="Chiu R."/>
            <person name="Coutinho P.M."/>
            <person name="Feau N."/>
            <person name="Field M."/>
            <person name="Frey P."/>
            <person name="Gelhaye E."/>
            <person name="Goldberg J."/>
            <person name="Grabherr M.G."/>
            <person name="Kodira C.D."/>
            <person name="Kohler A."/>
            <person name="Kuees U."/>
            <person name="Lindquist E.A."/>
            <person name="Lucas S.M."/>
            <person name="Mago R."/>
            <person name="Mauceli E."/>
            <person name="Morin E."/>
            <person name="Murat C."/>
            <person name="Pangilinan J.L."/>
            <person name="Park R."/>
            <person name="Pearson M."/>
            <person name="Quesneville H."/>
            <person name="Rouhier N."/>
            <person name="Sakthikumar S."/>
            <person name="Salamov A.A."/>
            <person name="Schmutz J."/>
            <person name="Selles B."/>
            <person name="Shapiro H."/>
            <person name="Tanguay P."/>
            <person name="Tuskan G.A."/>
            <person name="Henrissat B."/>
            <person name="Van de Peer Y."/>
            <person name="Rouze P."/>
            <person name="Ellis J.G."/>
            <person name="Dodds P.N."/>
            <person name="Schein J.E."/>
            <person name="Zhong S."/>
            <person name="Hamelin R.C."/>
            <person name="Grigoriev I.V."/>
            <person name="Szabo L.J."/>
            <person name="Martin F."/>
        </authorList>
    </citation>
    <scope>NUCLEOTIDE SEQUENCE [LARGE SCALE GENOMIC DNA]</scope>
    <source>
        <strain evidence="3">98AG31 / pathotype 3-4-7</strain>
    </source>
</reference>
<dbReference type="Proteomes" id="UP000001072">
    <property type="component" value="Unassembled WGS sequence"/>
</dbReference>
<dbReference type="AlphaFoldDB" id="F4S3Y6"/>
<evidence type="ECO:0000256" key="1">
    <source>
        <dbReference type="SAM" id="MobiDB-lite"/>
    </source>
</evidence>
<keyword evidence="3" id="KW-1185">Reference proteome</keyword>
<dbReference type="InParanoid" id="F4S3Y6"/>
<dbReference type="EMBL" id="GL883145">
    <property type="protein sequence ID" value="EGG00657.1"/>
    <property type="molecule type" value="Genomic_DNA"/>
</dbReference>
<protein>
    <submittedName>
        <fullName evidence="2">Uncharacterized protein</fullName>
    </submittedName>
</protein>
<proteinExistence type="predicted"/>
<dbReference type="VEuPathDB" id="FungiDB:MELLADRAFT_93103"/>
<dbReference type="HOGENOM" id="CLU_2109571_0_0_1"/>
<evidence type="ECO:0000313" key="3">
    <source>
        <dbReference type="Proteomes" id="UP000001072"/>
    </source>
</evidence>
<feature type="compositionally biased region" description="Acidic residues" evidence="1">
    <location>
        <begin position="92"/>
        <end position="115"/>
    </location>
</feature>
<accession>F4S3Y6</accession>
<organism evidence="3">
    <name type="scientific">Melampsora larici-populina (strain 98AG31 / pathotype 3-4-7)</name>
    <name type="common">Poplar leaf rust fungus</name>
    <dbReference type="NCBI Taxonomy" id="747676"/>
    <lineage>
        <taxon>Eukaryota</taxon>
        <taxon>Fungi</taxon>
        <taxon>Dikarya</taxon>
        <taxon>Basidiomycota</taxon>
        <taxon>Pucciniomycotina</taxon>
        <taxon>Pucciniomycetes</taxon>
        <taxon>Pucciniales</taxon>
        <taxon>Melampsoraceae</taxon>
        <taxon>Melampsora</taxon>
    </lineage>
</organism>
<dbReference type="GeneID" id="18936471"/>
<feature type="region of interest" description="Disordered" evidence="1">
    <location>
        <begin position="71"/>
        <end position="115"/>
    </location>
</feature>
<name>F4S3Y6_MELLP</name>
<feature type="compositionally biased region" description="Basic and acidic residues" evidence="1">
    <location>
        <begin position="71"/>
        <end position="81"/>
    </location>
</feature>
<evidence type="ECO:0000313" key="2">
    <source>
        <dbReference type="EMBL" id="EGG00657.1"/>
    </source>
</evidence>
<gene>
    <name evidence="2" type="ORF">MELLADRAFT_93103</name>
</gene>
<dbReference type="KEGG" id="mlr:MELLADRAFT_93103"/>
<sequence length="115" mass="12729">MSGSYHSVDLVFKLHTNEFSDTASRDAEQCQLHTEPLPQAFGLADLRVALSSLREKSNQILTAAIEVNGDQERTKEREHMLKNGKAKCGSESDMDSEGELDGNNEDEASNIDDQM</sequence>